<dbReference type="Proteomes" id="UP000230775">
    <property type="component" value="Unassembled WGS sequence"/>
</dbReference>
<dbReference type="InterPro" id="IPR002305">
    <property type="entry name" value="aa-tRNA-synth_Ic"/>
</dbReference>
<dbReference type="AlphaFoldDB" id="A0A2H0WNW2"/>
<dbReference type="FunFam" id="1.10.240.10:FF:000002">
    <property type="entry name" value="Tryptophan--tRNA ligase"/>
    <property type="match status" value="1"/>
</dbReference>
<keyword evidence="6 8" id="KW-0030">Aminoacyl-tRNA synthetase</keyword>
<dbReference type="InterPro" id="IPR024109">
    <property type="entry name" value="Trp-tRNA-ligase_bac-type"/>
</dbReference>
<evidence type="ECO:0000256" key="1">
    <source>
        <dbReference type="ARBA" id="ARBA00005594"/>
    </source>
</evidence>
<feature type="binding site" evidence="8">
    <location>
        <position position="195"/>
    </location>
    <ligand>
        <name>ATP</name>
        <dbReference type="ChEBI" id="CHEBI:30616"/>
    </ligand>
</feature>
<keyword evidence="2 8" id="KW-0436">Ligase</keyword>
<dbReference type="Gene3D" id="1.10.240.10">
    <property type="entry name" value="Tyrosyl-Transfer RNA Synthetase"/>
    <property type="match status" value="1"/>
</dbReference>
<comment type="similarity">
    <text evidence="1 8 9">Belongs to the class-I aminoacyl-tRNA synthetase family.</text>
</comment>
<feature type="binding site" evidence="8">
    <location>
        <begin position="151"/>
        <end position="153"/>
    </location>
    <ligand>
        <name>ATP</name>
        <dbReference type="ChEBI" id="CHEBI:30616"/>
    </ligand>
</feature>
<keyword evidence="4 8" id="KW-0067">ATP-binding</keyword>
<dbReference type="InterPro" id="IPR002306">
    <property type="entry name" value="Trp-tRNA-ligase"/>
</dbReference>
<dbReference type="EC" id="6.1.1.2" evidence="8"/>
<evidence type="ECO:0000313" key="11">
    <source>
        <dbReference type="Proteomes" id="UP000230775"/>
    </source>
</evidence>
<dbReference type="NCBIfam" id="TIGR00233">
    <property type="entry name" value="trpS"/>
    <property type="match status" value="1"/>
</dbReference>
<dbReference type="Gene3D" id="3.40.50.620">
    <property type="entry name" value="HUPs"/>
    <property type="match status" value="1"/>
</dbReference>
<dbReference type="GO" id="GO:0005524">
    <property type="term" value="F:ATP binding"/>
    <property type="evidence" value="ECO:0007669"/>
    <property type="project" value="UniProtKB-UniRule"/>
</dbReference>
<comment type="subcellular location">
    <subcellularLocation>
        <location evidence="8">Cytoplasm</location>
    </subcellularLocation>
</comment>
<evidence type="ECO:0000313" key="10">
    <source>
        <dbReference type="EMBL" id="PIS14342.1"/>
    </source>
</evidence>
<organism evidence="10 11">
    <name type="scientific">Candidatus Shapirobacteria bacterium CG09_land_8_20_14_0_10_39_12</name>
    <dbReference type="NCBI Taxonomy" id="1974885"/>
    <lineage>
        <taxon>Bacteria</taxon>
        <taxon>Candidatus Shapironibacteriota</taxon>
    </lineage>
</organism>
<dbReference type="PRINTS" id="PR01039">
    <property type="entry name" value="TRNASYNTHTRP"/>
</dbReference>
<sequence>MNNRKSILISGVQPTGKLHLGNYLGALKNFVELQNSGKYQCYFFIADLHSLTEDFNPKQKPAQIKDLIADYLAAGIKPKKSVIFAQSAIPAHSELTWILDTITPLGELRRMTQFKEKSESAPQNINVGLFTYPTLMAADILLYDAAVVPVGEDQLQHLELTRTLARKFNSKFPARAGGGKTFIEPKPLLTKAERLMSLDIPTKKMSKSRPAGCLFLDDSPTVIKVKIMRATTDSGKEIKYNEKNKPGISNLLLIYSALSNKSVKTIEKIYEGKGYAEFKKDLAEAVVKALAPFQKKKKELVKKPSPIKRVLAAGNKKADAVASKKILEVKKKIGLII</sequence>
<gene>
    <name evidence="8 10" type="primary">trpS</name>
    <name evidence="10" type="ORF">COT64_03180</name>
</gene>
<reference evidence="11" key="1">
    <citation type="submission" date="2017-09" db="EMBL/GenBank/DDBJ databases">
        <title>Depth-based differentiation of microbial function through sediment-hosted aquifers and enrichment of novel symbionts in the deep terrestrial subsurface.</title>
        <authorList>
            <person name="Probst A.J."/>
            <person name="Ladd B."/>
            <person name="Jarett J.K."/>
            <person name="Geller-Mcgrath D.E."/>
            <person name="Sieber C.M.K."/>
            <person name="Emerson J.B."/>
            <person name="Anantharaman K."/>
            <person name="Thomas B.C."/>
            <person name="Malmstrom R."/>
            <person name="Stieglmeier M."/>
            <person name="Klingl A."/>
            <person name="Woyke T."/>
            <person name="Ryan C.M."/>
            <person name="Banfield J.F."/>
        </authorList>
    </citation>
    <scope>NUCLEOTIDE SEQUENCE [LARGE SCALE GENOMIC DNA]</scope>
</reference>
<evidence type="ECO:0000256" key="5">
    <source>
        <dbReference type="ARBA" id="ARBA00022917"/>
    </source>
</evidence>
<feature type="binding site" evidence="8">
    <location>
        <position position="139"/>
    </location>
    <ligand>
        <name>L-tryptophan</name>
        <dbReference type="ChEBI" id="CHEBI:57912"/>
    </ligand>
</feature>
<dbReference type="GO" id="GO:0006436">
    <property type="term" value="P:tryptophanyl-tRNA aminoacylation"/>
    <property type="evidence" value="ECO:0007669"/>
    <property type="project" value="UniProtKB-UniRule"/>
</dbReference>
<dbReference type="GO" id="GO:0005829">
    <property type="term" value="C:cytosol"/>
    <property type="evidence" value="ECO:0007669"/>
    <property type="project" value="TreeGrafter"/>
</dbReference>
<keyword evidence="8" id="KW-0963">Cytoplasm</keyword>
<evidence type="ECO:0000256" key="9">
    <source>
        <dbReference type="RuleBase" id="RU363036"/>
    </source>
</evidence>
<comment type="caution">
    <text evidence="10">The sequence shown here is derived from an EMBL/GenBank/DDBJ whole genome shotgun (WGS) entry which is preliminary data.</text>
</comment>
<evidence type="ECO:0000256" key="6">
    <source>
        <dbReference type="ARBA" id="ARBA00023146"/>
    </source>
</evidence>
<comment type="function">
    <text evidence="8">Catalyzes the attachment of tryptophan to tRNA(Trp).</text>
</comment>
<evidence type="ECO:0000256" key="3">
    <source>
        <dbReference type="ARBA" id="ARBA00022741"/>
    </source>
</evidence>
<proteinExistence type="inferred from homology"/>
<comment type="catalytic activity">
    <reaction evidence="7 8">
        <text>tRNA(Trp) + L-tryptophan + ATP = L-tryptophyl-tRNA(Trp) + AMP + diphosphate + H(+)</text>
        <dbReference type="Rhea" id="RHEA:24080"/>
        <dbReference type="Rhea" id="RHEA-COMP:9671"/>
        <dbReference type="Rhea" id="RHEA-COMP:9705"/>
        <dbReference type="ChEBI" id="CHEBI:15378"/>
        <dbReference type="ChEBI" id="CHEBI:30616"/>
        <dbReference type="ChEBI" id="CHEBI:33019"/>
        <dbReference type="ChEBI" id="CHEBI:57912"/>
        <dbReference type="ChEBI" id="CHEBI:78442"/>
        <dbReference type="ChEBI" id="CHEBI:78535"/>
        <dbReference type="ChEBI" id="CHEBI:456215"/>
        <dbReference type="EC" id="6.1.1.2"/>
    </reaction>
</comment>
<dbReference type="PANTHER" id="PTHR43766:SF1">
    <property type="entry name" value="TRYPTOPHAN--TRNA LIGASE, MITOCHONDRIAL"/>
    <property type="match status" value="1"/>
</dbReference>
<protein>
    <recommendedName>
        <fullName evidence="8">Tryptophan--tRNA ligase</fullName>
        <ecNumber evidence="8">6.1.1.2</ecNumber>
    </recommendedName>
    <alternativeName>
        <fullName evidence="8">Tryptophanyl-tRNA synthetase</fullName>
        <shortName evidence="8">TrpRS</shortName>
    </alternativeName>
</protein>
<dbReference type="InterPro" id="IPR014729">
    <property type="entry name" value="Rossmann-like_a/b/a_fold"/>
</dbReference>
<dbReference type="InterPro" id="IPR001412">
    <property type="entry name" value="aa-tRNA-synth_I_CS"/>
</dbReference>
<comment type="subunit">
    <text evidence="8">Homodimer.</text>
</comment>
<keyword evidence="5 8" id="KW-0648">Protein biosynthesis</keyword>
<feature type="short sequence motif" description="'KMSKS' region" evidence="8">
    <location>
        <begin position="204"/>
        <end position="208"/>
    </location>
</feature>
<feature type="short sequence motif" description="'HIGH' region" evidence="8">
    <location>
        <begin position="14"/>
        <end position="22"/>
    </location>
</feature>
<name>A0A2H0WNW2_9BACT</name>
<dbReference type="GO" id="GO:0004830">
    <property type="term" value="F:tryptophan-tRNA ligase activity"/>
    <property type="evidence" value="ECO:0007669"/>
    <property type="project" value="UniProtKB-UniRule"/>
</dbReference>
<dbReference type="PANTHER" id="PTHR43766">
    <property type="entry name" value="TRYPTOPHAN--TRNA LIGASE, MITOCHONDRIAL"/>
    <property type="match status" value="1"/>
</dbReference>
<feature type="binding site" evidence="8">
    <location>
        <begin position="21"/>
        <end position="22"/>
    </location>
    <ligand>
        <name>ATP</name>
        <dbReference type="ChEBI" id="CHEBI:30616"/>
    </ligand>
</feature>
<evidence type="ECO:0000256" key="4">
    <source>
        <dbReference type="ARBA" id="ARBA00022840"/>
    </source>
</evidence>
<feature type="binding site" evidence="8">
    <location>
        <begin position="204"/>
        <end position="208"/>
    </location>
    <ligand>
        <name>ATP</name>
        <dbReference type="ChEBI" id="CHEBI:30616"/>
    </ligand>
</feature>
<feature type="binding site" evidence="8">
    <location>
        <begin position="13"/>
        <end position="15"/>
    </location>
    <ligand>
        <name>ATP</name>
        <dbReference type="ChEBI" id="CHEBI:30616"/>
    </ligand>
</feature>
<accession>A0A2H0WNW2</accession>
<dbReference type="SUPFAM" id="SSF52374">
    <property type="entry name" value="Nucleotidylyl transferase"/>
    <property type="match status" value="1"/>
</dbReference>
<dbReference type="PROSITE" id="PS00178">
    <property type="entry name" value="AA_TRNA_LIGASE_I"/>
    <property type="match status" value="1"/>
</dbReference>
<evidence type="ECO:0000256" key="2">
    <source>
        <dbReference type="ARBA" id="ARBA00022598"/>
    </source>
</evidence>
<dbReference type="Pfam" id="PF00579">
    <property type="entry name" value="tRNA-synt_1b"/>
    <property type="match status" value="1"/>
</dbReference>
<dbReference type="EMBL" id="PEZI01000068">
    <property type="protein sequence ID" value="PIS14342.1"/>
    <property type="molecule type" value="Genomic_DNA"/>
</dbReference>
<keyword evidence="3 8" id="KW-0547">Nucleotide-binding</keyword>
<dbReference type="CDD" id="cd00806">
    <property type="entry name" value="TrpRS_core"/>
    <property type="match status" value="1"/>
</dbReference>
<evidence type="ECO:0000256" key="7">
    <source>
        <dbReference type="ARBA" id="ARBA00049929"/>
    </source>
</evidence>
<dbReference type="HAMAP" id="MF_00140_B">
    <property type="entry name" value="Trp_tRNA_synth_B"/>
    <property type="match status" value="1"/>
</dbReference>
<dbReference type="InterPro" id="IPR050203">
    <property type="entry name" value="Trp-tRNA_synthetase"/>
</dbReference>
<evidence type="ECO:0000256" key="8">
    <source>
        <dbReference type="HAMAP-Rule" id="MF_00140"/>
    </source>
</evidence>